<sequence>MLITTHFQLSTYNVSMKSKPLTHSLTQLLLISSHTQIPMTYSKQNNKNYVVLPPPPSPCLVCLLWTVILTVCITAIFLLWPVYPEIEMERLKVRKAKVRPLPPLSVDVSLSVTAKIHNKGLLWMNLAEVDIHVKYRGNKLGHVETESLHVNRWGLEHVYGEIEFSELPSSDVAHLMKELAKGSVLFHTSVRVTGHFGLFLFHFPNIFKIKVSCDVLVNSKNHTIVHQHCVEKIKIKD</sequence>
<organism evidence="1 2">
    <name type="scientific">Trifolium pratense</name>
    <name type="common">Red clover</name>
    <dbReference type="NCBI Taxonomy" id="57577"/>
    <lineage>
        <taxon>Eukaryota</taxon>
        <taxon>Viridiplantae</taxon>
        <taxon>Streptophyta</taxon>
        <taxon>Embryophyta</taxon>
        <taxon>Tracheophyta</taxon>
        <taxon>Spermatophyta</taxon>
        <taxon>Magnoliopsida</taxon>
        <taxon>eudicotyledons</taxon>
        <taxon>Gunneridae</taxon>
        <taxon>Pentapetalae</taxon>
        <taxon>rosids</taxon>
        <taxon>fabids</taxon>
        <taxon>Fabales</taxon>
        <taxon>Fabaceae</taxon>
        <taxon>Papilionoideae</taxon>
        <taxon>50 kb inversion clade</taxon>
        <taxon>NPAAA clade</taxon>
        <taxon>Hologalegina</taxon>
        <taxon>IRL clade</taxon>
        <taxon>Trifolieae</taxon>
        <taxon>Trifolium</taxon>
    </lineage>
</organism>
<evidence type="ECO:0000313" key="1">
    <source>
        <dbReference type="EMBL" id="CAJ2656155.1"/>
    </source>
</evidence>
<gene>
    <name evidence="1" type="ORF">MILVUS5_LOCUS22963</name>
</gene>
<proteinExistence type="predicted"/>
<reference evidence="1" key="1">
    <citation type="submission" date="2023-10" db="EMBL/GenBank/DDBJ databases">
        <authorList>
            <person name="Rodriguez Cubillos JULIANA M."/>
            <person name="De Vega J."/>
        </authorList>
    </citation>
    <scope>NUCLEOTIDE SEQUENCE</scope>
</reference>
<dbReference type="EMBL" id="CASHSV030000206">
    <property type="protein sequence ID" value="CAJ2656155.1"/>
    <property type="molecule type" value="Genomic_DNA"/>
</dbReference>
<keyword evidence="2" id="KW-1185">Reference proteome</keyword>
<comment type="caution">
    <text evidence="1">The sequence shown here is derived from an EMBL/GenBank/DDBJ whole genome shotgun (WGS) entry which is preliminary data.</text>
</comment>
<evidence type="ECO:0000313" key="2">
    <source>
        <dbReference type="Proteomes" id="UP001177021"/>
    </source>
</evidence>
<accession>A0ACB0KJR5</accession>
<dbReference type="Proteomes" id="UP001177021">
    <property type="component" value="Unassembled WGS sequence"/>
</dbReference>
<name>A0ACB0KJR5_TRIPR</name>
<protein>
    <submittedName>
        <fullName evidence="1">Uncharacterized protein</fullName>
    </submittedName>
</protein>